<organism evidence="1 2">
    <name type="scientific">Ensete ventricosum</name>
    <name type="common">Abyssinian banana</name>
    <name type="synonym">Musa ensete</name>
    <dbReference type="NCBI Taxonomy" id="4639"/>
    <lineage>
        <taxon>Eukaryota</taxon>
        <taxon>Viridiplantae</taxon>
        <taxon>Streptophyta</taxon>
        <taxon>Embryophyta</taxon>
        <taxon>Tracheophyta</taxon>
        <taxon>Spermatophyta</taxon>
        <taxon>Magnoliopsida</taxon>
        <taxon>Liliopsida</taxon>
        <taxon>Zingiberales</taxon>
        <taxon>Musaceae</taxon>
        <taxon>Ensete</taxon>
    </lineage>
</organism>
<protein>
    <recommendedName>
        <fullName evidence="3">Pentacotripeptide-repeat region of PRORP domain-containing protein</fullName>
    </recommendedName>
</protein>
<evidence type="ECO:0000313" key="1">
    <source>
        <dbReference type="EMBL" id="RRT33258.1"/>
    </source>
</evidence>
<dbReference type="PANTHER" id="PTHR47935">
    <property type="entry name" value="PENTATRICOPEPTIDE REPEAT-CONTAINING PROTEIN MRL1, CHLOROPLASTIC"/>
    <property type="match status" value="1"/>
</dbReference>
<dbReference type="InterPro" id="IPR053303">
    <property type="entry name" value="Chloroplast_PPR"/>
</dbReference>
<dbReference type="AlphaFoldDB" id="A0A426X1C2"/>
<dbReference type="PANTHER" id="PTHR47935:SF1">
    <property type="entry name" value="PENTATRICOPEPTIDE REPEAT-CONTAINING PROTEIN MRL1, CHLOROPLASTIC"/>
    <property type="match status" value="1"/>
</dbReference>
<accession>A0A426X1C2</accession>
<feature type="non-terminal residue" evidence="1">
    <location>
        <position position="1"/>
    </location>
</feature>
<comment type="caution">
    <text evidence="1">The sequence shown here is derived from an EMBL/GenBank/DDBJ whole genome shotgun (WGS) entry which is preliminary data.</text>
</comment>
<proteinExistence type="predicted"/>
<evidence type="ECO:0008006" key="3">
    <source>
        <dbReference type="Google" id="ProtNLM"/>
    </source>
</evidence>
<name>A0A426X1C2_ENSVE</name>
<sequence length="182" mass="20357">QLFFTFSTFSAKKKQDLVSQADDPCHNTPIGDQKTMLTRDNSQCLKETLACSEEEQLDFRSISCFKGLSPEPLHLILQENNGSCSQLMPDLRYQDALAKGSFLTAECIDFLETMERKGLLDMDKISCCLLGAFQVMLLIKEAALKPDCKLYTTLISTCAKSGKVDAMFEVCFPSPLSWKLQS</sequence>
<dbReference type="InterPro" id="IPR011990">
    <property type="entry name" value="TPR-like_helical_dom_sf"/>
</dbReference>
<dbReference type="Proteomes" id="UP000287651">
    <property type="component" value="Unassembled WGS sequence"/>
</dbReference>
<reference evidence="1 2" key="1">
    <citation type="journal article" date="2014" name="Agronomy (Basel)">
        <title>A Draft Genome Sequence for Ensete ventricosum, the Drought-Tolerant Tree Against Hunger.</title>
        <authorList>
            <person name="Harrison J."/>
            <person name="Moore K.A."/>
            <person name="Paszkiewicz K."/>
            <person name="Jones T."/>
            <person name="Grant M."/>
            <person name="Ambacheew D."/>
            <person name="Muzemil S."/>
            <person name="Studholme D.J."/>
        </authorList>
    </citation>
    <scope>NUCLEOTIDE SEQUENCE [LARGE SCALE GENOMIC DNA]</scope>
</reference>
<dbReference type="Gene3D" id="1.25.40.10">
    <property type="entry name" value="Tetratricopeptide repeat domain"/>
    <property type="match status" value="1"/>
</dbReference>
<dbReference type="EMBL" id="AMZH03029487">
    <property type="protein sequence ID" value="RRT33258.1"/>
    <property type="molecule type" value="Genomic_DNA"/>
</dbReference>
<evidence type="ECO:0000313" key="2">
    <source>
        <dbReference type="Proteomes" id="UP000287651"/>
    </source>
</evidence>
<gene>
    <name evidence="1" type="ORF">B296_00046709</name>
</gene>